<reference evidence="3" key="2">
    <citation type="submission" date="2013-04" db="EMBL/GenBank/DDBJ databases">
        <title>Genomic mechanisms accounting for the adaptation to parasitism in nematode-trapping fungi.</title>
        <authorList>
            <person name="Ahren D.G."/>
        </authorList>
    </citation>
    <scope>NUCLEOTIDE SEQUENCE [LARGE SCALE GENOMIC DNA]</scope>
    <source>
        <strain evidence="3">CBS 200.50</strain>
    </source>
</reference>
<sequence>MNVCARLRPSVGGRRLHQMRFYSNDTQNTPIRLVKTTPGQDIRNGRRLFEVTPGMGMKVVYDSATSNVTDTTAPPPDNTPSTPPIRFGGTYNASTSPFTMPAYDGPPDSLKLNDFLSRYRPGECTYSEVGPFVWVRKDRTRLGYPLTQLEVRSVTKQGTNRLSESIRRWEVPERGGGRSRAGWKRVLDDTKKDLTDLAVRYDWTYGGWYTVIGSRAGDGLFKELAQSLLQGVLSQSPAHAVKMSTANHPGMPNNTHVLAVMMRDCFDREEVKNVLDMLIVNHGVDVVGCKPDFWVQVGLGHMHKSRAESCCFTPHDFYSTSEITEMKRMYQGKAYFKTWRVLPPVGSGS</sequence>
<dbReference type="OrthoDB" id="10067381at2759"/>
<dbReference type="EMBL" id="AQGS01000127">
    <property type="protein sequence ID" value="EPS42263.1"/>
    <property type="molecule type" value="Genomic_DNA"/>
</dbReference>
<name>S8BRZ4_DACHA</name>
<evidence type="ECO:0000313" key="2">
    <source>
        <dbReference type="EMBL" id="EPS42263.1"/>
    </source>
</evidence>
<dbReference type="HOGENOM" id="CLU_794573_0_0_1"/>
<dbReference type="InterPro" id="IPR023398">
    <property type="entry name" value="TIF_eIF4e-like"/>
</dbReference>
<evidence type="ECO:0000256" key="1">
    <source>
        <dbReference type="SAM" id="MobiDB-lite"/>
    </source>
</evidence>
<organism evidence="2 3">
    <name type="scientific">Dactylellina haptotyla (strain CBS 200.50)</name>
    <name type="common">Nematode-trapping fungus</name>
    <name type="synonym">Monacrosporium haptotylum</name>
    <dbReference type="NCBI Taxonomy" id="1284197"/>
    <lineage>
        <taxon>Eukaryota</taxon>
        <taxon>Fungi</taxon>
        <taxon>Dikarya</taxon>
        <taxon>Ascomycota</taxon>
        <taxon>Pezizomycotina</taxon>
        <taxon>Orbiliomycetes</taxon>
        <taxon>Orbiliales</taxon>
        <taxon>Orbiliaceae</taxon>
        <taxon>Dactylellina</taxon>
    </lineage>
</organism>
<dbReference type="InterPro" id="IPR015034">
    <property type="entry name" value="Bles03"/>
</dbReference>
<feature type="compositionally biased region" description="Pro residues" evidence="1">
    <location>
        <begin position="73"/>
        <end position="83"/>
    </location>
</feature>
<dbReference type="SUPFAM" id="SSF55418">
    <property type="entry name" value="eIF4e-like"/>
    <property type="match status" value="1"/>
</dbReference>
<evidence type="ECO:0000313" key="3">
    <source>
        <dbReference type="Proteomes" id="UP000015100"/>
    </source>
</evidence>
<dbReference type="Proteomes" id="UP000015100">
    <property type="component" value="Unassembled WGS sequence"/>
</dbReference>
<protein>
    <submittedName>
        <fullName evidence="2">Uncharacterized protein</fullName>
    </submittedName>
</protein>
<dbReference type="Gene3D" id="3.30.760.10">
    <property type="entry name" value="RNA Cap, Translation Initiation Factor Eif4e"/>
    <property type="match status" value="1"/>
</dbReference>
<gene>
    <name evidence="2" type="ORF">H072_3784</name>
</gene>
<accession>S8BRZ4</accession>
<reference evidence="2 3" key="1">
    <citation type="journal article" date="2013" name="PLoS Genet.">
        <title>Genomic mechanisms accounting for the adaptation to parasitism in nematode-trapping fungi.</title>
        <authorList>
            <person name="Meerupati T."/>
            <person name="Andersson K.M."/>
            <person name="Friman E."/>
            <person name="Kumar D."/>
            <person name="Tunlid A."/>
            <person name="Ahren D."/>
        </authorList>
    </citation>
    <scope>NUCLEOTIDE SEQUENCE [LARGE SCALE GENOMIC DNA]</scope>
    <source>
        <strain evidence="2 3">CBS 200.50</strain>
    </source>
</reference>
<feature type="region of interest" description="Disordered" evidence="1">
    <location>
        <begin position="66"/>
        <end position="93"/>
    </location>
</feature>
<dbReference type="Pfam" id="PF08939">
    <property type="entry name" value="Bles03"/>
    <property type="match status" value="1"/>
</dbReference>
<proteinExistence type="predicted"/>
<keyword evidence="3" id="KW-1185">Reference proteome</keyword>
<comment type="caution">
    <text evidence="2">The sequence shown here is derived from an EMBL/GenBank/DDBJ whole genome shotgun (WGS) entry which is preliminary data.</text>
</comment>
<dbReference type="AlphaFoldDB" id="S8BRZ4"/>
<dbReference type="STRING" id="1284197.S8BRZ4"/>